<accession>B0YAY6</accession>
<protein>
    <submittedName>
        <fullName evidence="1">Polyketide synthase, putative</fullName>
    </submittedName>
</protein>
<dbReference type="VEuPathDB" id="FungiDB:AFUB_086270"/>
<evidence type="ECO:0000313" key="1">
    <source>
        <dbReference type="EMBL" id="EDP49179.1"/>
    </source>
</evidence>
<dbReference type="AlphaFoldDB" id="B0YAY6"/>
<dbReference type="SUPFAM" id="SSF47336">
    <property type="entry name" value="ACP-like"/>
    <property type="match status" value="1"/>
</dbReference>
<sequence length="130" mass="14566">MTVDTMQKTREIPWADKERRICARYQRIWSVNNLLHAIPASKVGVVTYRYHDSRSRVSSILLISAEDFELDGPSIASYGLDSIIGAEMKNWSFKEVGLEFSFQNLLSPSLTFGGLAEVVSMHLGVILATD</sequence>
<dbReference type="OrthoDB" id="4511041at2759"/>
<name>B0YAY6_ASPFC</name>
<gene>
    <name evidence="1" type="ORF">AFUB_086270</name>
</gene>
<keyword evidence="2" id="KW-1185">Reference proteome</keyword>
<dbReference type="HOGENOM" id="CLU_1937667_0_0_1"/>
<dbReference type="InterPro" id="IPR036736">
    <property type="entry name" value="ACP-like_sf"/>
</dbReference>
<dbReference type="Proteomes" id="UP000001699">
    <property type="component" value="Unassembled WGS sequence"/>
</dbReference>
<proteinExistence type="predicted"/>
<organism evidence="1 2">
    <name type="scientific">Aspergillus fumigatus (strain CBS 144.89 / FGSC A1163 / CEA10)</name>
    <name type="common">Neosartorya fumigata</name>
    <dbReference type="NCBI Taxonomy" id="451804"/>
    <lineage>
        <taxon>Eukaryota</taxon>
        <taxon>Fungi</taxon>
        <taxon>Dikarya</taxon>
        <taxon>Ascomycota</taxon>
        <taxon>Pezizomycotina</taxon>
        <taxon>Eurotiomycetes</taxon>
        <taxon>Eurotiomycetidae</taxon>
        <taxon>Eurotiales</taxon>
        <taxon>Aspergillaceae</taxon>
        <taxon>Aspergillus</taxon>
        <taxon>Aspergillus subgen. Fumigati</taxon>
    </lineage>
</organism>
<evidence type="ECO:0000313" key="2">
    <source>
        <dbReference type="Proteomes" id="UP000001699"/>
    </source>
</evidence>
<reference evidence="1 2" key="1">
    <citation type="journal article" date="2008" name="PLoS Genet.">
        <title>Genomic islands in the pathogenic filamentous fungus Aspergillus fumigatus.</title>
        <authorList>
            <person name="Fedorova N.D."/>
            <person name="Khaldi N."/>
            <person name="Joardar V.S."/>
            <person name="Maiti R."/>
            <person name="Amedeo P."/>
            <person name="Anderson M.J."/>
            <person name="Crabtree J."/>
            <person name="Silva J.C."/>
            <person name="Badger J.H."/>
            <person name="Albarraq A."/>
            <person name="Angiuoli S."/>
            <person name="Bussey H."/>
            <person name="Bowyer P."/>
            <person name="Cotty P.J."/>
            <person name="Dyer P.S."/>
            <person name="Egan A."/>
            <person name="Galens K."/>
            <person name="Fraser-Liggett C.M."/>
            <person name="Haas B.J."/>
            <person name="Inman J.M."/>
            <person name="Kent R."/>
            <person name="Lemieux S."/>
            <person name="Malavazi I."/>
            <person name="Orvis J."/>
            <person name="Roemer T."/>
            <person name="Ronning C.M."/>
            <person name="Sundaram J.P."/>
            <person name="Sutton G."/>
            <person name="Turner G."/>
            <person name="Venter J.C."/>
            <person name="White O.R."/>
            <person name="Whitty B.R."/>
            <person name="Youngman P."/>
            <person name="Wolfe K.H."/>
            <person name="Goldman G.H."/>
            <person name="Wortman J.R."/>
            <person name="Jiang B."/>
            <person name="Denning D.W."/>
            <person name="Nierman W.C."/>
        </authorList>
    </citation>
    <scope>NUCLEOTIDE SEQUENCE [LARGE SCALE GENOMIC DNA]</scope>
    <source>
        <strain evidence="2">CBS 144.89 / FGSC A1163 / CEA10</strain>
    </source>
</reference>
<dbReference type="EMBL" id="DS499600">
    <property type="protein sequence ID" value="EDP49179.1"/>
    <property type="molecule type" value="Genomic_DNA"/>
</dbReference>